<evidence type="ECO:0000256" key="9">
    <source>
        <dbReference type="RuleBase" id="RU000488"/>
    </source>
</evidence>
<dbReference type="GO" id="GO:0016020">
    <property type="term" value="C:membrane"/>
    <property type="evidence" value="ECO:0007669"/>
    <property type="project" value="UniProtKB-SubCell"/>
</dbReference>
<dbReference type="Proteomes" id="UP000237347">
    <property type="component" value="Unassembled WGS sequence"/>
</dbReference>
<keyword evidence="7 8" id="KW-0472">Membrane</keyword>
<protein>
    <submittedName>
        <fullName evidence="10">Mitochondrial dicarboxylate/tricarboxylate transporter dtc</fullName>
    </submittedName>
</protein>
<keyword evidence="11" id="KW-1185">Reference proteome</keyword>
<dbReference type="SUPFAM" id="SSF103506">
    <property type="entry name" value="Mitochondrial carrier"/>
    <property type="match status" value="1"/>
</dbReference>
<proteinExistence type="inferred from homology"/>
<dbReference type="InterPro" id="IPR018108">
    <property type="entry name" value="MCP_transmembrane"/>
</dbReference>
<evidence type="ECO:0000313" key="11">
    <source>
        <dbReference type="Proteomes" id="UP000237347"/>
    </source>
</evidence>
<dbReference type="PANTHER" id="PTHR45618">
    <property type="entry name" value="MITOCHONDRIAL DICARBOXYLATE CARRIER-RELATED"/>
    <property type="match status" value="1"/>
</dbReference>
<keyword evidence="3 9" id="KW-0813">Transport</keyword>
<name>A0AAW0JB15_QUESU</name>
<reference evidence="10 11" key="1">
    <citation type="journal article" date="2018" name="Sci. Data">
        <title>The draft genome sequence of cork oak.</title>
        <authorList>
            <person name="Ramos A.M."/>
            <person name="Usie A."/>
            <person name="Barbosa P."/>
            <person name="Barros P.M."/>
            <person name="Capote T."/>
            <person name="Chaves I."/>
            <person name="Simoes F."/>
            <person name="Abreu I."/>
            <person name="Carrasquinho I."/>
            <person name="Faro C."/>
            <person name="Guimaraes J.B."/>
            <person name="Mendonca D."/>
            <person name="Nobrega F."/>
            <person name="Rodrigues L."/>
            <person name="Saibo N.J.M."/>
            <person name="Varela M.C."/>
            <person name="Egas C."/>
            <person name="Matos J."/>
            <person name="Miguel C.M."/>
            <person name="Oliveira M.M."/>
            <person name="Ricardo C.P."/>
            <person name="Goncalves S."/>
        </authorList>
    </citation>
    <scope>NUCLEOTIDE SEQUENCE [LARGE SCALE GENOMIC DNA]</scope>
    <source>
        <strain evidence="11">cv. HL8</strain>
    </source>
</reference>
<evidence type="ECO:0000256" key="1">
    <source>
        <dbReference type="ARBA" id="ARBA00004141"/>
    </source>
</evidence>
<accession>A0AAW0JB15</accession>
<evidence type="ECO:0000256" key="3">
    <source>
        <dbReference type="ARBA" id="ARBA00022448"/>
    </source>
</evidence>
<evidence type="ECO:0000256" key="8">
    <source>
        <dbReference type="PROSITE-ProRule" id="PRU00282"/>
    </source>
</evidence>
<dbReference type="PROSITE" id="PS50920">
    <property type="entry name" value="SOLCAR"/>
    <property type="match status" value="1"/>
</dbReference>
<dbReference type="Gene3D" id="1.50.40.10">
    <property type="entry name" value="Mitochondrial carrier domain"/>
    <property type="match status" value="1"/>
</dbReference>
<sequence length="161" mass="17580">MRSQIVDSGDMTTCTGLRLPWIVTFSNNFISLAIGGCPSISVDPTTNTQVNGVLGFFFFFKSEGKCLCKSRGASTISGFFAAACSLPFDYVKTQIQKMPPDAEGKLPYSGSLDCALKTLKSGGPFKFYTGFPVYCVRIAPHVMMTWIFLNQIQKLEKSVGL</sequence>
<organism evidence="10 11">
    <name type="scientific">Quercus suber</name>
    <name type="common">Cork oak</name>
    <dbReference type="NCBI Taxonomy" id="58331"/>
    <lineage>
        <taxon>Eukaryota</taxon>
        <taxon>Viridiplantae</taxon>
        <taxon>Streptophyta</taxon>
        <taxon>Embryophyta</taxon>
        <taxon>Tracheophyta</taxon>
        <taxon>Spermatophyta</taxon>
        <taxon>Magnoliopsida</taxon>
        <taxon>eudicotyledons</taxon>
        <taxon>Gunneridae</taxon>
        <taxon>Pentapetalae</taxon>
        <taxon>rosids</taxon>
        <taxon>fabids</taxon>
        <taxon>Fagales</taxon>
        <taxon>Fagaceae</taxon>
        <taxon>Quercus</taxon>
    </lineage>
</organism>
<dbReference type="InterPro" id="IPR023395">
    <property type="entry name" value="MCP_dom_sf"/>
</dbReference>
<comment type="subcellular location">
    <subcellularLocation>
        <location evidence="1">Membrane</location>
        <topology evidence="1">Multi-pass membrane protein</topology>
    </subcellularLocation>
</comment>
<evidence type="ECO:0000313" key="10">
    <source>
        <dbReference type="EMBL" id="KAK7823974.1"/>
    </source>
</evidence>
<dbReference type="EMBL" id="PKMF04000617">
    <property type="protein sequence ID" value="KAK7823974.1"/>
    <property type="molecule type" value="Genomic_DNA"/>
</dbReference>
<dbReference type="Pfam" id="PF00153">
    <property type="entry name" value="Mito_carr"/>
    <property type="match status" value="1"/>
</dbReference>
<comment type="similarity">
    <text evidence="2 9">Belongs to the mitochondrial carrier (TC 2.A.29) family.</text>
</comment>
<evidence type="ECO:0000256" key="6">
    <source>
        <dbReference type="ARBA" id="ARBA00022989"/>
    </source>
</evidence>
<keyword evidence="4 8" id="KW-0812">Transmembrane</keyword>
<dbReference type="InterPro" id="IPR050391">
    <property type="entry name" value="Mito_Metabolite_Transporter"/>
</dbReference>
<dbReference type="AlphaFoldDB" id="A0AAW0JB15"/>
<evidence type="ECO:0000256" key="2">
    <source>
        <dbReference type="ARBA" id="ARBA00006375"/>
    </source>
</evidence>
<evidence type="ECO:0000256" key="4">
    <source>
        <dbReference type="ARBA" id="ARBA00022692"/>
    </source>
</evidence>
<keyword evidence="5" id="KW-0677">Repeat</keyword>
<keyword evidence="6" id="KW-1133">Transmembrane helix</keyword>
<feature type="repeat" description="Solcar" evidence="8">
    <location>
        <begin position="65"/>
        <end position="155"/>
    </location>
</feature>
<evidence type="ECO:0000256" key="7">
    <source>
        <dbReference type="ARBA" id="ARBA00023136"/>
    </source>
</evidence>
<comment type="caution">
    <text evidence="10">The sequence shown here is derived from an EMBL/GenBank/DDBJ whole genome shotgun (WGS) entry which is preliminary data.</text>
</comment>
<gene>
    <name evidence="10" type="primary">DTC_0</name>
    <name evidence="10" type="ORF">CFP56_034961</name>
</gene>
<evidence type="ECO:0000256" key="5">
    <source>
        <dbReference type="ARBA" id="ARBA00022737"/>
    </source>
</evidence>